<protein>
    <submittedName>
        <fullName evidence="1">Uncharacterized protein</fullName>
    </submittedName>
</protein>
<evidence type="ECO:0000313" key="1">
    <source>
        <dbReference type="EMBL" id="KAK0478864.1"/>
    </source>
</evidence>
<proteinExistence type="predicted"/>
<reference evidence="1" key="1">
    <citation type="submission" date="2023-06" db="EMBL/GenBank/DDBJ databases">
        <authorList>
            <consortium name="Lawrence Berkeley National Laboratory"/>
            <person name="Ahrendt S."/>
            <person name="Sahu N."/>
            <person name="Indic B."/>
            <person name="Wong-Bajracharya J."/>
            <person name="Merenyi Z."/>
            <person name="Ke H.-M."/>
            <person name="Monk M."/>
            <person name="Kocsube S."/>
            <person name="Drula E."/>
            <person name="Lipzen A."/>
            <person name="Balint B."/>
            <person name="Henrissat B."/>
            <person name="Andreopoulos B."/>
            <person name="Martin F.M."/>
            <person name="Harder C.B."/>
            <person name="Rigling D."/>
            <person name="Ford K.L."/>
            <person name="Foster G.D."/>
            <person name="Pangilinan J."/>
            <person name="Papanicolaou A."/>
            <person name="Barry K."/>
            <person name="LaButti K."/>
            <person name="Viragh M."/>
            <person name="Koriabine M."/>
            <person name="Yan M."/>
            <person name="Riley R."/>
            <person name="Champramary S."/>
            <person name="Plett K.L."/>
            <person name="Tsai I.J."/>
            <person name="Slot J."/>
            <person name="Sipos G."/>
            <person name="Plett J."/>
            <person name="Nagy L.G."/>
            <person name="Grigoriev I.V."/>
        </authorList>
    </citation>
    <scope>NUCLEOTIDE SEQUENCE</scope>
    <source>
        <strain evidence="1">ICMP 16352</strain>
    </source>
</reference>
<comment type="caution">
    <text evidence="1">The sequence shown here is derived from an EMBL/GenBank/DDBJ whole genome shotgun (WGS) entry which is preliminary data.</text>
</comment>
<sequence>MHRTCLIPLFPLQRPLVASQHMNCLEEAHDPAAVPKLGEDEQPARSFMMNVPTRTAVSIMLHDVIYSELARKCHLL</sequence>
<organism evidence="1 2">
    <name type="scientific">Armillaria novae-zelandiae</name>
    <dbReference type="NCBI Taxonomy" id="153914"/>
    <lineage>
        <taxon>Eukaryota</taxon>
        <taxon>Fungi</taxon>
        <taxon>Dikarya</taxon>
        <taxon>Basidiomycota</taxon>
        <taxon>Agaricomycotina</taxon>
        <taxon>Agaricomycetes</taxon>
        <taxon>Agaricomycetidae</taxon>
        <taxon>Agaricales</taxon>
        <taxon>Marasmiineae</taxon>
        <taxon>Physalacriaceae</taxon>
        <taxon>Armillaria</taxon>
    </lineage>
</organism>
<dbReference type="EMBL" id="JAUEPR010000013">
    <property type="protein sequence ID" value="KAK0478864.1"/>
    <property type="molecule type" value="Genomic_DNA"/>
</dbReference>
<dbReference type="Proteomes" id="UP001175227">
    <property type="component" value="Unassembled WGS sequence"/>
</dbReference>
<accession>A0AA39P849</accession>
<dbReference type="AlphaFoldDB" id="A0AA39P849"/>
<gene>
    <name evidence="1" type="ORF">IW261DRAFT_191380</name>
</gene>
<name>A0AA39P849_9AGAR</name>
<evidence type="ECO:0000313" key="2">
    <source>
        <dbReference type="Proteomes" id="UP001175227"/>
    </source>
</evidence>
<keyword evidence="2" id="KW-1185">Reference proteome</keyword>